<keyword evidence="1" id="KW-0732">Signal</keyword>
<accession>A0A1J4MJI7</accession>
<dbReference type="OrthoDB" id="339465at2759"/>
<sequence length="356" mass="42020">MQIWFILLYVIYHCYGSDNTTKGVKSHYNLEEKVKQFYNNETNKKVISFSNKKIINVKILPSNSQSRNHLNKYLYNSKKILETFISRNYCSKISSYIKTRYNWLDVSRNWQERLYRYGYWICLRDTGAGGDCLYSSVISALDLKNITVTDLRKKVANNFVGFKNEKIKAISENYISLFKYQKSNKEENIIHIIENNWDSESFIDKLKIMSYQELSGIWDDPWSPTNILNNNQLENRNITTPFLKAIMVRDKLSIPGNVHWGTELDIHNLEEVLNIQILLFWKERGVFYPIINVNLNADYIILLYYDGLIQHFQVIGIKKVTSNLSEDFVSKFTSYSLPRIIRYLIKSDTKKDLKPK</sequence>
<feature type="chain" id="PRO_5012453065" description="OTU domain-containing protein" evidence="1">
    <location>
        <begin position="17"/>
        <end position="356"/>
    </location>
</feature>
<dbReference type="GeneID" id="92364711"/>
<organism evidence="2 3">
    <name type="scientific">Cryptosporidium andersoni</name>
    <dbReference type="NCBI Taxonomy" id="117008"/>
    <lineage>
        <taxon>Eukaryota</taxon>
        <taxon>Sar</taxon>
        <taxon>Alveolata</taxon>
        <taxon>Apicomplexa</taxon>
        <taxon>Conoidasida</taxon>
        <taxon>Coccidia</taxon>
        <taxon>Eucoccidiorida</taxon>
        <taxon>Eimeriorina</taxon>
        <taxon>Cryptosporidiidae</taxon>
        <taxon>Cryptosporidium</taxon>
    </lineage>
</organism>
<evidence type="ECO:0000313" key="2">
    <source>
        <dbReference type="EMBL" id="OII74426.1"/>
    </source>
</evidence>
<evidence type="ECO:0000256" key="1">
    <source>
        <dbReference type="SAM" id="SignalP"/>
    </source>
</evidence>
<name>A0A1J4MJI7_9CRYT</name>
<reference evidence="2 3" key="1">
    <citation type="submission" date="2016-10" db="EMBL/GenBank/DDBJ databases">
        <title>Reductive evolution of mitochondrial metabolism and differential evolution of invasion-related proteins in Cryptosporidium.</title>
        <authorList>
            <person name="Liu S."/>
            <person name="Roellig D.M."/>
            <person name="Guo Y."/>
            <person name="Li N."/>
            <person name="Frace M.A."/>
            <person name="Tang K."/>
            <person name="Zhang L."/>
            <person name="Feng Y."/>
            <person name="Xiao L."/>
        </authorList>
    </citation>
    <scope>NUCLEOTIDE SEQUENCE [LARGE SCALE GENOMIC DNA]</scope>
    <source>
        <strain evidence="2">30847</strain>
    </source>
</reference>
<dbReference type="RefSeq" id="XP_067067293.1">
    <property type="nucleotide sequence ID" value="XM_067210767.1"/>
</dbReference>
<dbReference type="VEuPathDB" id="CryptoDB:cand_005260"/>
<feature type="signal peptide" evidence="1">
    <location>
        <begin position="1"/>
        <end position="16"/>
    </location>
</feature>
<protein>
    <recommendedName>
        <fullName evidence="4">OTU domain-containing protein</fullName>
    </recommendedName>
</protein>
<comment type="caution">
    <text evidence="2">The sequence shown here is derived from an EMBL/GenBank/DDBJ whole genome shotgun (WGS) entry which is preliminary data.</text>
</comment>
<dbReference type="AlphaFoldDB" id="A0A1J4MJI7"/>
<keyword evidence="3" id="KW-1185">Reference proteome</keyword>
<evidence type="ECO:0000313" key="3">
    <source>
        <dbReference type="Proteomes" id="UP000186804"/>
    </source>
</evidence>
<evidence type="ECO:0008006" key="4">
    <source>
        <dbReference type="Google" id="ProtNLM"/>
    </source>
</evidence>
<dbReference type="EMBL" id="LRBS01000096">
    <property type="protein sequence ID" value="OII74426.1"/>
    <property type="molecule type" value="Genomic_DNA"/>
</dbReference>
<gene>
    <name evidence="2" type="ORF">cand_005260</name>
</gene>
<proteinExistence type="predicted"/>
<dbReference type="Proteomes" id="UP000186804">
    <property type="component" value="Unassembled WGS sequence"/>
</dbReference>